<feature type="transmembrane region" description="Helical" evidence="1">
    <location>
        <begin position="214"/>
        <end position="231"/>
    </location>
</feature>
<accession>A0A6I2MP85</accession>
<sequence>MFRLRNLINPGVIVALSSLLSFLGWLILSEKMYYTLKKPFSLFSFGVFLAFIWYCFAIFISFLGFKTGNCLKIKSSFVDKNVSIDSDLVYKTIVVLAAIGSLYSLGYIISKVGGFGEVVELILNNNANFLKKNLYKDYSIGIRSLRYVSIHAVTLMIIRRLIFKKKRIILDVFALVTLLITATISSRLSIVMMSIQTILILVIYNKIRIKFRNMVLGGILFYLVISVFNYTRNYNFYSEKVGLNFFEAGAADMIVYLGTPFQGAVSVGENHETIKEQPMNWPLYSGIPSSLTTNSSFLYYYRDYGWWCFMVAGFLLFVYAFFAGVFAKFRYNILFLIYTSIMYIFAEFWRIDMFFEGVMITLLLTPILASFIVISMKLLRHVNTGKN</sequence>
<feature type="transmembrane region" description="Helical" evidence="1">
    <location>
        <begin position="168"/>
        <end position="184"/>
    </location>
</feature>
<proteinExistence type="predicted"/>
<evidence type="ECO:0000256" key="1">
    <source>
        <dbReference type="SAM" id="Phobius"/>
    </source>
</evidence>
<keyword evidence="1" id="KW-0812">Transmembrane</keyword>
<dbReference type="EMBL" id="WKJH01000005">
    <property type="protein sequence ID" value="MRX64305.1"/>
    <property type="molecule type" value="Genomic_DNA"/>
</dbReference>
<comment type="caution">
    <text evidence="2">The sequence shown here is derived from an EMBL/GenBank/DDBJ whole genome shotgun (WGS) entry which is preliminary data.</text>
</comment>
<keyword evidence="1" id="KW-1133">Transmembrane helix</keyword>
<gene>
    <name evidence="2" type="ORF">GJ691_08990</name>
</gene>
<reference evidence="2 3" key="1">
    <citation type="submission" date="2019-11" db="EMBL/GenBank/DDBJ databases">
        <title>Maribacter lutea sp. nov., a marine bacterium isolated from intertidal sand.</title>
        <authorList>
            <person name="Liu A."/>
        </authorList>
    </citation>
    <scope>NUCLEOTIDE SEQUENCE [LARGE SCALE GENOMIC DNA]</scope>
    <source>
        <strain evidence="2 3">RZ05</strain>
    </source>
</reference>
<keyword evidence="1" id="KW-0472">Membrane</keyword>
<dbReference type="AlphaFoldDB" id="A0A6I2MP85"/>
<protein>
    <recommendedName>
        <fullName evidence="4">Oligosaccharide repeat unit polymerase</fullName>
    </recommendedName>
</protein>
<dbReference type="Proteomes" id="UP000443153">
    <property type="component" value="Unassembled WGS sequence"/>
</dbReference>
<evidence type="ECO:0008006" key="4">
    <source>
        <dbReference type="Google" id="ProtNLM"/>
    </source>
</evidence>
<feature type="transmembrane region" description="Helical" evidence="1">
    <location>
        <begin position="40"/>
        <end position="65"/>
    </location>
</feature>
<feature type="transmembrane region" description="Helical" evidence="1">
    <location>
        <begin position="7"/>
        <end position="28"/>
    </location>
</feature>
<evidence type="ECO:0000313" key="2">
    <source>
        <dbReference type="EMBL" id="MRX64305.1"/>
    </source>
</evidence>
<organism evidence="2 3">
    <name type="scientific">Maribacter luteus</name>
    <dbReference type="NCBI Taxonomy" id="2594478"/>
    <lineage>
        <taxon>Bacteria</taxon>
        <taxon>Pseudomonadati</taxon>
        <taxon>Bacteroidota</taxon>
        <taxon>Flavobacteriia</taxon>
        <taxon>Flavobacteriales</taxon>
        <taxon>Flavobacteriaceae</taxon>
        <taxon>Maribacter</taxon>
    </lineage>
</organism>
<feature type="transmembrane region" description="Helical" evidence="1">
    <location>
        <begin position="357"/>
        <end position="379"/>
    </location>
</feature>
<keyword evidence="3" id="KW-1185">Reference proteome</keyword>
<dbReference type="OrthoDB" id="1444547at2"/>
<feature type="transmembrane region" description="Helical" evidence="1">
    <location>
        <begin position="88"/>
        <end position="109"/>
    </location>
</feature>
<dbReference type="RefSeq" id="WP_154366029.1">
    <property type="nucleotide sequence ID" value="NZ_WKJH01000005.1"/>
</dbReference>
<evidence type="ECO:0000313" key="3">
    <source>
        <dbReference type="Proteomes" id="UP000443153"/>
    </source>
</evidence>
<feature type="transmembrane region" description="Helical" evidence="1">
    <location>
        <begin position="304"/>
        <end position="326"/>
    </location>
</feature>
<name>A0A6I2MP85_9FLAO</name>
<feature type="transmembrane region" description="Helical" evidence="1">
    <location>
        <begin position="333"/>
        <end position="351"/>
    </location>
</feature>